<reference evidence="1 2" key="1">
    <citation type="submission" date="2019-06" db="EMBL/GenBank/DDBJ databases">
        <title>Genome of Methylobacterium sp. 17Sr1-39.</title>
        <authorList>
            <person name="Seo T."/>
        </authorList>
    </citation>
    <scope>NUCLEOTIDE SEQUENCE [LARGE SCALE GENOMIC DNA]</scope>
    <source>
        <strain evidence="1 2">17Sr1-39</strain>
    </source>
</reference>
<accession>A0A5C4L8Q0</accession>
<dbReference type="OrthoDB" id="7998132at2"/>
<gene>
    <name evidence="1" type="ORF">FF100_28460</name>
</gene>
<comment type="caution">
    <text evidence="1">The sequence shown here is derived from an EMBL/GenBank/DDBJ whole genome shotgun (WGS) entry which is preliminary data.</text>
</comment>
<name>A0A5C4L8Q0_9HYPH</name>
<sequence length="81" mass="9568">MSITVDWFWTPEPDGRSRVRQVYCDDKLIGRVRRRQKDKDGLIQEWFIAERLEGAFYTPVNGEHPTFKAALNRFTMHGVAR</sequence>
<organism evidence="1 2">
    <name type="scientific">Methylobacterium terricola</name>
    <dbReference type="NCBI Taxonomy" id="2583531"/>
    <lineage>
        <taxon>Bacteria</taxon>
        <taxon>Pseudomonadati</taxon>
        <taxon>Pseudomonadota</taxon>
        <taxon>Alphaproteobacteria</taxon>
        <taxon>Hyphomicrobiales</taxon>
        <taxon>Methylobacteriaceae</taxon>
        <taxon>Methylobacterium</taxon>
    </lineage>
</organism>
<dbReference type="RefSeq" id="WP_139039131.1">
    <property type="nucleotide sequence ID" value="NZ_VDDA01000021.1"/>
</dbReference>
<keyword evidence="2" id="KW-1185">Reference proteome</keyword>
<dbReference type="EMBL" id="VDDA01000021">
    <property type="protein sequence ID" value="TNC08773.1"/>
    <property type="molecule type" value="Genomic_DNA"/>
</dbReference>
<protein>
    <submittedName>
        <fullName evidence="1">Uncharacterized protein</fullName>
    </submittedName>
</protein>
<evidence type="ECO:0000313" key="1">
    <source>
        <dbReference type="EMBL" id="TNC08773.1"/>
    </source>
</evidence>
<evidence type="ECO:0000313" key="2">
    <source>
        <dbReference type="Proteomes" id="UP000305267"/>
    </source>
</evidence>
<dbReference type="Proteomes" id="UP000305267">
    <property type="component" value="Unassembled WGS sequence"/>
</dbReference>
<dbReference type="AlphaFoldDB" id="A0A5C4L8Q0"/>
<proteinExistence type="predicted"/>